<dbReference type="HOGENOM" id="CLU_1179242_0_0_11"/>
<protein>
    <submittedName>
        <fullName evidence="1">Uncharacterized protein</fullName>
    </submittedName>
</protein>
<reference evidence="1 2" key="1">
    <citation type="journal article" date="2015" name="Genome Announc.">
        <title>Complete Genome Sequence of Steroid-Transforming Nocardioides simplex VKM Ac-2033D.</title>
        <authorList>
            <person name="Shtratnikova V.Y."/>
            <person name="Schelkunov M.I."/>
            <person name="Pekov Y.A."/>
            <person name="Fokina V.V."/>
            <person name="Logacheva M.D."/>
            <person name="Sokolov S.L."/>
            <person name="Bragin E.Y."/>
            <person name="Ashapkin V.V."/>
            <person name="Donova M.V."/>
        </authorList>
    </citation>
    <scope>NUCLEOTIDE SEQUENCE [LARGE SCALE GENOMIC DNA]</scope>
    <source>
        <strain evidence="1 2">VKM Ac-2033D</strain>
    </source>
</reference>
<dbReference type="RefSeq" id="WP_038676272.1">
    <property type="nucleotide sequence ID" value="NZ_CP009896.1"/>
</dbReference>
<dbReference type="EMBL" id="CP009896">
    <property type="protein sequence ID" value="AIY15854.1"/>
    <property type="molecule type" value="Genomic_DNA"/>
</dbReference>
<gene>
    <name evidence="1" type="ORF">KR76_02030</name>
</gene>
<keyword evidence="2" id="KW-1185">Reference proteome</keyword>
<dbReference type="STRING" id="2045.KR76_02030"/>
<proteinExistence type="predicted"/>
<evidence type="ECO:0000313" key="2">
    <source>
        <dbReference type="Proteomes" id="UP000030300"/>
    </source>
</evidence>
<dbReference type="AlphaFoldDB" id="A0A0A1DF65"/>
<dbReference type="KEGG" id="psim:KR76_02030"/>
<evidence type="ECO:0000313" key="1">
    <source>
        <dbReference type="EMBL" id="AIY15854.1"/>
    </source>
</evidence>
<name>A0A0A1DF65_NOCSI</name>
<dbReference type="Proteomes" id="UP000030300">
    <property type="component" value="Chromosome"/>
</dbReference>
<organism evidence="1 2">
    <name type="scientific">Nocardioides simplex</name>
    <name type="common">Arthrobacter simplex</name>
    <dbReference type="NCBI Taxonomy" id="2045"/>
    <lineage>
        <taxon>Bacteria</taxon>
        <taxon>Bacillati</taxon>
        <taxon>Actinomycetota</taxon>
        <taxon>Actinomycetes</taxon>
        <taxon>Propionibacteriales</taxon>
        <taxon>Nocardioidaceae</taxon>
        <taxon>Pimelobacter</taxon>
    </lineage>
</organism>
<sequence>MSRDRRRWLRRRRLRGLSRPRPLRRGQVNGQGATASAEKTKGIVLAAAEHADVLTMCEVANIDVAEVLGPGWDVAQDTSTWAKAGCAVAIRRSRGYIKRWHLRLGVAAWLRGRRARQMNDRHVVVAVLKIDPGTRWRWRHKVAAGHAPPKRNWSPWWSTWMRLVRTLAVYDIGADWNRRRLAIADAMPARRIHMHGIDGFALRSWIPADGLTHRDVGSDHPATYLTLWPTPKEHP</sequence>
<dbReference type="OrthoDB" id="5496627at2"/>
<accession>A0A0A1DF65</accession>
<dbReference type="GeneID" id="96607762"/>